<dbReference type="InterPro" id="IPR011990">
    <property type="entry name" value="TPR-like_helical_dom_sf"/>
</dbReference>
<dbReference type="RefSeq" id="WP_341725320.1">
    <property type="nucleotide sequence ID" value="NZ_JBBWWT010000002.1"/>
</dbReference>
<keyword evidence="5" id="KW-0812">Transmembrane</keyword>
<dbReference type="InterPro" id="IPR056413">
    <property type="entry name" value="TPR_CcmH_CycH"/>
</dbReference>
<evidence type="ECO:0000313" key="9">
    <source>
        <dbReference type="Proteomes" id="UP001459204"/>
    </source>
</evidence>
<dbReference type="Proteomes" id="UP001459204">
    <property type="component" value="Unassembled WGS sequence"/>
</dbReference>
<dbReference type="SMART" id="SM00028">
    <property type="entry name" value="TPR"/>
    <property type="match status" value="1"/>
</dbReference>
<evidence type="ECO:0000259" key="7">
    <source>
        <dbReference type="Pfam" id="PF23914"/>
    </source>
</evidence>
<sequence length="335" mass="35307">MATFAFLAVVLTLAVLLAVLWPLWRDARGLVLGGVAALGIATFALYRVVGTPAALQPDATAAMPATLDDAVAQLEAELEKNPDEPEGWRLLGKSYAALERHADAQKAFDRAVQLLPGDADLLVETAQAHLFNHPEKKLDDAAVKLLEQALEINPAHQRGRWFTGVAQRQNGQPAEAAKTWEPLLAQVDASTATTLRTQINEARAEAGLPPLADTAPTDADAALLTVTVDIAPELKAKLAPGDTLFVFARQVGGPPMPVAARRVPAGAFPMTIALGDGDSPMPTMKLSQLPQVQLVARVSKAGDVTAQAGDLEATPVAAEVKAGNRYALTIDRVVP</sequence>
<gene>
    <name evidence="8" type="ORF">AAD027_07165</name>
</gene>
<evidence type="ECO:0000256" key="3">
    <source>
        <dbReference type="ARBA" id="ARBA00022803"/>
    </source>
</evidence>
<organism evidence="8 9">
    <name type="scientific">Pseudoxanthomonas putridarboris</name>
    <dbReference type="NCBI Taxonomy" id="752605"/>
    <lineage>
        <taxon>Bacteria</taxon>
        <taxon>Pseudomonadati</taxon>
        <taxon>Pseudomonadota</taxon>
        <taxon>Gammaproteobacteria</taxon>
        <taxon>Lysobacterales</taxon>
        <taxon>Lysobacteraceae</taxon>
        <taxon>Pseudoxanthomonas</taxon>
    </lineage>
</organism>
<accession>A0ABU9IYX5</accession>
<dbReference type="PANTHER" id="PTHR47870:SF1">
    <property type="entry name" value="CYTOCHROME C-TYPE BIOGENESIS PROTEIN CCMH"/>
    <property type="match status" value="1"/>
</dbReference>
<dbReference type="Gene3D" id="1.25.40.10">
    <property type="entry name" value="Tetratricopeptide repeat domain"/>
    <property type="match status" value="1"/>
</dbReference>
<keyword evidence="1" id="KW-0677">Repeat</keyword>
<feature type="domain" description="Cytochrome c-type biogenesis protein H TPR" evidence="7">
    <location>
        <begin position="72"/>
        <end position="190"/>
    </location>
</feature>
<keyword evidence="5" id="KW-1133">Transmembrane helix</keyword>
<comment type="caution">
    <text evidence="8">The sequence shown here is derived from an EMBL/GenBank/DDBJ whole genome shotgun (WGS) entry which is preliminary data.</text>
</comment>
<dbReference type="Pfam" id="PF23914">
    <property type="entry name" value="TPR_CcmH_CycH"/>
    <property type="match status" value="1"/>
</dbReference>
<proteinExistence type="predicted"/>
<keyword evidence="2" id="KW-0201">Cytochrome c-type biogenesis</keyword>
<dbReference type="PANTHER" id="PTHR47870">
    <property type="entry name" value="CYTOCHROME C-TYPE BIOGENESIS PROTEIN CCMH"/>
    <property type="match status" value="1"/>
</dbReference>
<dbReference type="EMBL" id="JBBWWT010000002">
    <property type="protein sequence ID" value="MEL1264147.1"/>
    <property type="molecule type" value="Genomic_DNA"/>
</dbReference>
<keyword evidence="9" id="KW-1185">Reference proteome</keyword>
<dbReference type="SUPFAM" id="SSF48452">
    <property type="entry name" value="TPR-like"/>
    <property type="match status" value="1"/>
</dbReference>
<keyword evidence="3 4" id="KW-0802">TPR repeat</keyword>
<dbReference type="InterPro" id="IPR019734">
    <property type="entry name" value="TPR_rpt"/>
</dbReference>
<feature type="repeat" description="TPR" evidence="4">
    <location>
        <begin position="85"/>
        <end position="118"/>
    </location>
</feature>
<feature type="transmembrane region" description="Helical" evidence="5">
    <location>
        <begin position="28"/>
        <end position="46"/>
    </location>
</feature>
<name>A0ABU9IYX5_9GAMM</name>
<evidence type="ECO:0000256" key="1">
    <source>
        <dbReference type="ARBA" id="ARBA00022737"/>
    </source>
</evidence>
<dbReference type="InterPro" id="IPR051263">
    <property type="entry name" value="C-type_cytochrome_biogenesis"/>
</dbReference>
<evidence type="ECO:0000313" key="8">
    <source>
        <dbReference type="EMBL" id="MEL1264147.1"/>
    </source>
</evidence>
<dbReference type="Pfam" id="PF23892">
    <property type="entry name" value="Ig_CycH"/>
    <property type="match status" value="1"/>
</dbReference>
<evidence type="ECO:0000256" key="4">
    <source>
        <dbReference type="PROSITE-ProRule" id="PRU00339"/>
    </source>
</evidence>
<protein>
    <submittedName>
        <fullName evidence="8">Tetratricopeptide repeat protein</fullName>
    </submittedName>
</protein>
<dbReference type="InterPro" id="IPR056412">
    <property type="entry name" value="Ig_CycH"/>
</dbReference>
<keyword evidence="5" id="KW-0472">Membrane</keyword>
<evidence type="ECO:0000256" key="5">
    <source>
        <dbReference type="SAM" id="Phobius"/>
    </source>
</evidence>
<dbReference type="PROSITE" id="PS50005">
    <property type="entry name" value="TPR"/>
    <property type="match status" value="1"/>
</dbReference>
<feature type="domain" description="Cytochrome c-type biogenesis protein H Ig-like" evidence="6">
    <location>
        <begin position="224"/>
        <end position="331"/>
    </location>
</feature>
<evidence type="ECO:0000259" key="6">
    <source>
        <dbReference type="Pfam" id="PF23892"/>
    </source>
</evidence>
<reference evidence="8 9" key="1">
    <citation type="submission" date="2024-04" db="EMBL/GenBank/DDBJ databases">
        <title>Draft genome sequence of Pseudoxanthomonas putridarboris WD12.</title>
        <authorList>
            <person name="Oh J."/>
        </authorList>
    </citation>
    <scope>NUCLEOTIDE SEQUENCE [LARGE SCALE GENOMIC DNA]</scope>
    <source>
        <strain evidence="8 9">WD12</strain>
    </source>
</reference>
<evidence type="ECO:0000256" key="2">
    <source>
        <dbReference type="ARBA" id="ARBA00022748"/>
    </source>
</evidence>